<reference evidence="4 5" key="1">
    <citation type="submission" date="2024-02" db="EMBL/GenBank/DDBJ databases">
        <authorList>
            <person name="Chen Y."/>
            <person name="Shah S."/>
            <person name="Dougan E. K."/>
            <person name="Thang M."/>
            <person name="Chan C."/>
        </authorList>
    </citation>
    <scope>NUCLEOTIDE SEQUENCE [LARGE SCALE GENOMIC DNA]</scope>
</reference>
<dbReference type="Pfam" id="PF04547">
    <property type="entry name" value="Anoctamin"/>
    <property type="match status" value="1"/>
</dbReference>
<feature type="region of interest" description="Disordered" evidence="1">
    <location>
        <begin position="940"/>
        <end position="976"/>
    </location>
</feature>
<keyword evidence="2" id="KW-0472">Membrane</keyword>
<feature type="compositionally biased region" description="Basic and acidic residues" evidence="1">
    <location>
        <begin position="1024"/>
        <end position="1037"/>
    </location>
</feature>
<dbReference type="EMBL" id="CAXAMN010014291">
    <property type="protein sequence ID" value="CAK9042922.1"/>
    <property type="molecule type" value="Genomic_DNA"/>
</dbReference>
<evidence type="ECO:0000256" key="1">
    <source>
        <dbReference type="SAM" id="MobiDB-lite"/>
    </source>
</evidence>
<feature type="transmembrane region" description="Helical" evidence="2">
    <location>
        <begin position="605"/>
        <end position="623"/>
    </location>
</feature>
<comment type="caution">
    <text evidence="4">The sequence shown here is derived from an EMBL/GenBank/DDBJ whole genome shotgun (WGS) entry which is preliminary data.</text>
</comment>
<feature type="compositionally biased region" description="Acidic residues" evidence="1">
    <location>
        <begin position="65"/>
        <end position="75"/>
    </location>
</feature>
<feature type="compositionally biased region" description="Low complexity" evidence="1">
    <location>
        <begin position="941"/>
        <end position="953"/>
    </location>
</feature>
<name>A0ABP0LWY8_9DINO</name>
<sequence length="1045" mass="117240">MSWQGALKYWAEKAGCAELDFVGTSQFARVWTYSLIYALVMTVGITVPFRWCSRGKAAVKIYDAPPEDDPEEGVDESSPKTARTNKTNKTYKTYDASQATDPTPNLEEARKHLIHTSATTHHQWLSPLWTPTYRLSEIGGTGTELYFRTLRNLAFIFAYMAGITGPLLAFCWLGTFGPDTGQFLLKTTIGNLGEYVEADVIDPWNRVVRLGCEGMELVKLTGIFGWLDFSAVIVFLIYLIWARFYQIPRMAEADDLEQVTPKDYALTIESLPATIPNQQEYEQRLEQHLLERLRYTRGRRPSPWELPEPSIEEIVLVRDYKGRLHELTERAKLEISVGIAKAHAKGKPSKSVDKLEAKLAKLNEKLASKLDGEDLLPVVRAYVILSNTEDVQNLLFDYRFAKYKLFRCCQFRSRRFEGTAIRVTRAPQPTDIIWENQDIGFYNRLLRQIAVFLIFFIILSISIAFIYLTTVASKATSKTQVSYLGVPECDPVDQIVDLEGKEQYKCLVQVAANWTIDYATSEGGDILSCWCTAQGYEALISNSALRNACGPWFLELATSIGIATGSSVIVTVINLILQLVITYLAEFERPLSHTALNSSMIQKAFWAQTLNTGFVLFVVNYFAPEALRNLVLAIPGVGFLLFRGPFAEITRGWYAVVGVTLVTNMVINAFVPASVTIAKMFVTSFMRCCKRGRVAHQAELIELYTNPEFDIKQKYAQLLTTIFVTVIYGSGLPLLYFLAAVFMFMQFWADKYNLLWGSRRPPAYDTKMAKEAIDSMFYAIPFHCILAILMFGQTCVFPSDPIGGDLGDLANQGARESPGMLAQFFPQFTRESTWMFVILLALLIVLWVCRLLAWIIGGGVSTASDFLVALCCPRWRKSQPSMDEIKAALKKGERQINGHTIDVAATMNWDRAFGHIEQTFPPASYRFERHPQLKSIAHLLRPSSPSRPNTSRTESGEGGTAAASGLRPAAEANASPVPETAARGFLKALEAEYLQGTQNAVGDFFSTADIDDSKKDALAKIEDEVRASEQREKKISELRTSWGYH</sequence>
<dbReference type="InterPro" id="IPR045122">
    <property type="entry name" value="Csc1-like"/>
</dbReference>
<feature type="transmembrane region" description="Helical" evidence="2">
    <location>
        <begin position="30"/>
        <end position="51"/>
    </location>
</feature>
<keyword evidence="2" id="KW-0812">Transmembrane</keyword>
<feature type="transmembrane region" description="Helical" evidence="2">
    <location>
        <begin position="834"/>
        <end position="856"/>
    </location>
</feature>
<feature type="transmembrane region" description="Helical" evidence="2">
    <location>
        <begin position="777"/>
        <end position="799"/>
    </location>
</feature>
<feature type="transmembrane region" description="Helical" evidence="2">
    <location>
        <begin position="560"/>
        <end position="584"/>
    </location>
</feature>
<feature type="transmembrane region" description="Helical" evidence="2">
    <location>
        <begin position="722"/>
        <end position="749"/>
    </location>
</feature>
<feature type="region of interest" description="Disordered" evidence="1">
    <location>
        <begin position="1024"/>
        <end position="1045"/>
    </location>
</feature>
<dbReference type="PANTHER" id="PTHR13018:SF83">
    <property type="entry name" value="RRM DOMAIN-CONTAINING PROTEIN"/>
    <property type="match status" value="1"/>
</dbReference>
<evidence type="ECO:0000313" key="4">
    <source>
        <dbReference type="EMBL" id="CAK9042922.1"/>
    </source>
</evidence>
<proteinExistence type="predicted"/>
<evidence type="ECO:0000313" key="5">
    <source>
        <dbReference type="Proteomes" id="UP001642484"/>
    </source>
</evidence>
<dbReference type="InterPro" id="IPR049452">
    <property type="entry name" value="Anoctamin_TM"/>
</dbReference>
<protein>
    <recommendedName>
        <fullName evidence="3">Anoctamin transmembrane domain-containing protein</fullName>
    </recommendedName>
</protein>
<dbReference type="PANTHER" id="PTHR13018">
    <property type="entry name" value="PROBABLE MEMBRANE PROTEIN DUF221-RELATED"/>
    <property type="match status" value="1"/>
</dbReference>
<feature type="transmembrane region" description="Helical" evidence="2">
    <location>
        <begin position="629"/>
        <end position="646"/>
    </location>
</feature>
<gene>
    <name evidence="4" type="ORF">CCMP2556_LOCUS22774</name>
</gene>
<accession>A0ABP0LWY8</accession>
<feature type="compositionally biased region" description="Low complexity" evidence="1">
    <location>
        <begin position="84"/>
        <end position="94"/>
    </location>
</feature>
<keyword evidence="5" id="KW-1185">Reference proteome</keyword>
<organism evidence="4 5">
    <name type="scientific">Durusdinium trenchii</name>
    <dbReference type="NCBI Taxonomy" id="1381693"/>
    <lineage>
        <taxon>Eukaryota</taxon>
        <taxon>Sar</taxon>
        <taxon>Alveolata</taxon>
        <taxon>Dinophyceae</taxon>
        <taxon>Suessiales</taxon>
        <taxon>Symbiodiniaceae</taxon>
        <taxon>Durusdinium</taxon>
    </lineage>
</organism>
<feature type="region of interest" description="Disordered" evidence="1">
    <location>
        <begin position="63"/>
        <end position="103"/>
    </location>
</feature>
<dbReference type="Proteomes" id="UP001642484">
    <property type="component" value="Unassembled WGS sequence"/>
</dbReference>
<evidence type="ECO:0000259" key="3">
    <source>
        <dbReference type="Pfam" id="PF04547"/>
    </source>
</evidence>
<evidence type="ECO:0000256" key="2">
    <source>
        <dbReference type="SAM" id="Phobius"/>
    </source>
</evidence>
<keyword evidence="2" id="KW-1133">Transmembrane helix</keyword>
<feature type="transmembrane region" description="Helical" evidence="2">
    <location>
        <begin position="223"/>
        <end position="241"/>
    </location>
</feature>
<feature type="domain" description="Anoctamin transmembrane" evidence="3">
    <location>
        <begin position="441"/>
        <end position="856"/>
    </location>
</feature>
<feature type="transmembrane region" description="Helical" evidence="2">
    <location>
        <begin position="653"/>
        <end position="677"/>
    </location>
</feature>
<feature type="transmembrane region" description="Helical" evidence="2">
    <location>
        <begin position="153"/>
        <end position="175"/>
    </location>
</feature>
<feature type="transmembrane region" description="Helical" evidence="2">
    <location>
        <begin position="449"/>
        <end position="468"/>
    </location>
</feature>